<dbReference type="RefSeq" id="WP_285764553.1">
    <property type="nucleotide sequence ID" value="NZ_BSYJ01000004.1"/>
</dbReference>
<protein>
    <submittedName>
        <fullName evidence="1">Nuclear transport factor 2 family protein</fullName>
    </submittedName>
</protein>
<organism evidence="1 2">
    <name type="scientific">Biformimicrobium ophioploci</name>
    <dbReference type="NCBI Taxonomy" id="3036711"/>
    <lineage>
        <taxon>Bacteria</taxon>
        <taxon>Pseudomonadati</taxon>
        <taxon>Pseudomonadota</taxon>
        <taxon>Gammaproteobacteria</taxon>
        <taxon>Cellvibrionales</taxon>
        <taxon>Microbulbiferaceae</taxon>
        <taxon>Biformimicrobium</taxon>
    </lineage>
</organism>
<dbReference type="Proteomes" id="UP001224392">
    <property type="component" value="Unassembled WGS sequence"/>
</dbReference>
<reference evidence="1 2" key="1">
    <citation type="submission" date="2023-04" db="EMBL/GenBank/DDBJ databases">
        <title>Marinobulbifer ophiurae gen. nov., sp. Nov., isolate from tissue of brittle star Ophioplocus japonicus.</title>
        <authorList>
            <person name="Kawano K."/>
            <person name="Sawayama S."/>
            <person name="Nakagawa S."/>
        </authorList>
    </citation>
    <scope>NUCLEOTIDE SEQUENCE [LARGE SCALE GENOMIC DNA]</scope>
    <source>
        <strain evidence="1 2">NKW57</strain>
    </source>
</reference>
<gene>
    <name evidence="1" type="ORF">MNKW57_22620</name>
</gene>
<dbReference type="PANTHER" id="PTHR38436">
    <property type="entry name" value="POLYKETIDE CYCLASE SNOAL-LIKE DOMAIN"/>
    <property type="match status" value="1"/>
</dbReference>
<dbReference type="InterPro" id="IPR009959">
    <property type="entry name" value="Cyclase_SnoaL-like"/>
</dbReference>
<dbReference type="PANTHER" id="PTHR38436:SF1">
    <property type="entry name" value="ESTER CYCLASE"/>
    <property type="match status" value="1"/>
</dbReference>
<dbReference type="Pfam" id="PF07366">
    <property type="entry name" value="SnoaL"/>
    <property type="match status" value="2"/>
</dbReference>
<keyword evidence="2" id="KW-1185">Reference proteome</keyword>
<sequence>MKSLVQEFYCAITRSADAALEQVAGGFFTADARVSVAHPVNDLSGVQDVVESYIRPLLRAFPDLQRKEFVAVPGSYQEGTWVNATGYLLGTFAADLFGIPATNRIAYLRFTEMVRIEGDRIAEYYLILDFLDLMQQAGVNPLRASLGHPGMIMPPSDRTLGMQEGDVESGKVTIDLVLNMLDCLGGYDGRSLQSMALEEYWAPDFIWYGPAGIGTTRGIEGFRRQHQGPFLQGFPNRVVDRKTNILGCGDYASTGGWPHMTATHTGSGWLGLAPTGRTITMRVIDIWRRRGNLLEENWVGIDILHILHQLGLDVFSQMHQLKDRGFDYE</sequence>
<comment type="caution">
    <text evidence="1">The sequence shown here is derived from an EMBL/GenBank/DDBJ whole genome shotgun (WGS) entry which is preliminary data.</text>
</comment>
<evidence type="ECO:0000313" key="2">
    <source>
        <dbReference type="Proteomes" id="UP001224392"/>
    </source>
</evidence>
<dbReference type="InterPro" id="IPR032710">
    <property type="entry name" value="NTF2-like_dom_sf"/>
</dbReference>
<name>A0ABQ6M0R9_9GAMM</name>
<dbReference type="Gene3D" id="3.10.450.50">
    <property type="match status" value="2"/>
</dbReference>
<proteinExistence type="predicted"/>
<dbReference type="EMBL" id="BSYJ01000004">
    <property type="protein sequence ID" value="GMG87941.1"/>
    <property type="molecule type" value="Genomic_DNA"/>
</dbReference>
<evidence type="ECO:0000313" key="1">
    <source>
        <dbReference type="EMBL" id="GMG87941.1"/>
    </source>
</evidence>
<accession>A0ABQ6M0R9</accession>
<dbReference type="SUPFAM" id="SSF54427">
    <property type="entry name" value="NTF2-like"/>
    <property type="match status" value="2"/>
</dbReference>